<dbReference type="Proteomes" id="UP001385809">
    <property type="component" value="Unassembled WGS sequence"/>
</dbReference>
<dbReference type="InterPro" id="IPR000620">
    <property type="entry name" value="EamA_dom"/>
</dbReference>
<feature type="transmembrane region" description="Helical" evidence="7">
    <location>
        <begin position="150"/>
        <end position="173"/>
    </location>
</feature>
<accession>A0ABU8MLC9</accession>
<feature type="region of interest" description="Disordered" evidence="6">
    <location>
        <begin position="296"/>
        <end position="325"/>
    </location>
</feature>
<dbReference type="PANTHER" id="PTHR32322">
    <property type="entry name" value="INNER MEMBRANE TRANSPORTER"/>
    <property type="match status" value="1"/>
</dbReference>
<keyword evidence="3 7" id="KW-0812">Transmembrane</keyword>
<evidence type="ECO:0000256" key="7">
    <source>
        <dbReference type="SAM" id="Phobius"/>
    </source>
</evidence>
<protein>
    <submittedName>
        <fullName evidence="9">DMT family transporter</fullName>
    </submittedName>
</protein>
<feature type="transmembrane region" description="Helical" evidence="7">
    <location>
        <begin position="185"/>
        <end position="205"/>
    </location>
</feature>
<evidence type="ECO:0000256" key="1">
    <source>
        <dbReference type="ARBA" id="ARBA00004141"/>
    </source>
</evidence>
<evidence type="ECO:0000259" key="8">
    <source>
        <dbReference type="Pfam" id="PF00892"/>
    </source>
</evidence>
<feature type="transmembrane region" description="Helical" evidence="7">
    <location>
        <begin position="217"/>
        <end position="238"/>
    </location>
</feature>
<feature type="transmembrane region" description="Helical" evidence="7">
    <location>
        <begin position="73"/>
        <end position="93"/>
    </location>
</feature>
<dbReference type="SUPFAM" id="SSF103481">
    <property type="entry name" value="Multidrug resistance efflux transporter EmrE"/>
    <property type="match status" value="2"/>
</dbReference>
<comment type="similarity">
    <text evidence="2">Belongs to the EamA transporter family.</text>
</comment>
<comment type="caution">
    <text evidence="9">The sequence shown here is derived from an EMBL/GenBank/DDBJ whole genome shotgun (WGS) entry which is preliminary data.</text>
</comment>
<dbReference type="Pfam" id="PF00892">
    <property type="entry name" value="EamA"/>
    <property type="match status" value="2"/>
</dbReference>
<evidence type="ECO:0000256" key="4">
    <source>
        <dbReference type="ARBA" id="ARBA00022989"/>
    </source>
</evidence>
<evidence type="ECO:0000256" key="6">
    <source>
        <dbReference type="SAM" id="MobiDB-lite"/>
    </source>
</evidence>
<feature type="transmembrane region" description="Helical" evidence="7">
    <location>
        <begin position="42"/>
        <end position="61"/>
    </location>
</feature>
<keyword evidence="4 7" id="KW-1133">Transmembrane helix</keyword>
<evidence type="ECO:0000256" key="3">
    <source>
        <dbReference type="ARBA" id="ARBA00022692"/>
    </source>
</evidence>
<dbReference type="InterPro" id="IPR037185">
    <property type="entry name" value="EmrE-like"/>
</dbReference>
<comment type="subcellular location">
    <subcellularLocation>
        <location evidence="1">Membrane</location>
        <topology evidence="1">Multi-pass membrane protein</topology>
    </subcellularLocation>
</comment>
<keyword evidence="5 7" id="KW-0472">Membrane</keyword>
<organism evidence="9 10">
    <name type="scientific">Actinomycetospora aurantiaca</name>
    <dbReference type="NCBI Taxonomy" id="3129233"/>
    <lineage>
        <taxon>Bacteria</taxon>
        <taxon>Bacillati</taxon>
        <taxon>Actinomycetota</taxon>
        <taxon>Actinomycetes</taxon>
        <taxon>Pseudonocardiales</taxon>
        <taxon>Pseudonocardiaceae</taxon>
        <taxon>Actinomycetospora</taxon>
    </lineage>
</organism>
<feature type="transmembrane region" description="Helical" evidence="7">
    <location>
        <begin position="127"/>
        <end position="144"/>
    </location>
</feature>
<dbReference type="PANTHER" id="PTHR32322:SF2">
    <property type="entry name" value="EAMA DOMAIN-CONTAINING PROTEIN"/>
    <property type="match status" value="1"/>
</dbReference>
<evidence type="ECO:0000313" key="9">
    <source>
        <dbReference type="EMBL" id="MEJ2868113.1"/>
    </source>
</evidence>
<dbReference type="RefSeq" id="WP_337694711.1">
    <property type="nucleotide sequence ID" value="NZ_JBBEGN010000003.1"/>
</dbReference>
<dbReference type="EMBL" id="JBBEGN010000003">
    <property type="protein sequence ID" value="MEJ2868113.1"/>
    <property type="molecule type" value="Genomic_DNA"/>
</dbReference>
<proteinExistence type="inferred from homology"/>
<feature type="domain" description="EamA" evidence="8">
    <location>
        <begin position="14"/>
        <end position="144"/>
    </location>
</feature>
<evidence type="ECO:0000256" key="2">
    <source>
        <dbReference type="ARBA" id="ARBA00007362"/>
    </source>
</evidence>
<feature type="transmembrane region" description="Helical" evidence="7">
    <location>
        <begin position="273"/>
        <end position="292"/>
    </location>
</feature>
<evidence type="ECO:0000256" key="5">
    <source>
        <dbReference type="ARBA" id="ARBA00023136"/>
    </source>
</evidence>
<feature type="domain" description="EamA" evidence="8">
    <location>
        <begin position="157"/>
        <end position="287"/>
    </location>
</feature>
<gene>
    <name evidence="9" type="ORF">WCD74_10080</name>
</gene>
<feature type="transmembrane region" description="Helical" evidence="7">
    <location>
        <begin position="99"/>
        <end position="120"/>
    </location>
</feature>
<keyword evidence="10" id="KW-1185">Reference proteome</keyword>
<name>A0ABU8MLC9_9PSEU</name>
<evidence type="ECO:0000313" key="10">
    <source>
        <dbReference type="Proteomes" id="UP001385809"/>
    </source>
</evidence>
<sequence length="325" mass="33683">MTPTRSTDRGLVLALSVLFVLLWASGFIAAKLATRTTDVPTVLFWRFVIAAAVTGAVAAWLRPAMPRGRALAHLVMTAVLLQVGVFSAVFTGLSRGVPAGLTSLIVGLAPLLVGLLTPLVLRTPLGVAPVLGLLIGAVGVYVVVSGDLTAGGPVGPVLLPVLGMAFLTAGTLYQKRFNDDTPVAASVTVQMVTSMVVLAVAMPFLDPQWLPTGTGGWLSVLWLGVVNSAGTFAVMFVLLRRRSTVHVSALLNLSPATTALLAVPFLSEALTGRAVLGLAVALVGMFVGLGTWPRRRRAPDRDDGSPVDGSPVDGSPVRAKGLSDR</sequence>
<reference evidence="9 10" key="1">
    <citation type="submission" date="2024-03" db="EMBL/GenBank/DDBJ databases">
        <title>Actinomycetospora sp. OC33-EN08, a novel actinomycete isolated from wild orchid (Aerides multiflora).</title>
        <authorList>
            <person name="Suriyachadkun C."/>
        </authorList>
    </citation>
    <scope>NUCLEOTIDE SEQUENCE [LARGE SCALE GENOMIC DNA]</scope>
    <source>
        <strain evidence="9 10">OC33-EN08</strain>
    </source>
</reference>
<dbReference type="InterPro" id="IPR050638">
    <property type="entry name" value="AA-Vitamin_Transporters"/>
</dbReference>
<feature type="transmembrane region" description="Helical" evidence="7">
    <location>
        <begin position="250"/>
        <end position="267"/>
    </location>
</feature>